<evidence type="ECO:0000313" key="11">
    <source>
        <dbReference type="EMBL" id="EAR85650.2"/>
    </source>
</evidence>
<dbReference type="EMBL" id="GG662536">
    <property type="protein sequence ID" value="EAR85650.2"/>
    <property type="molecule type" value="Genomic_DNA"/>
</dbReference>
<dbReference type="SUPFAM" id="SSF52172">
    <property type="entry name" value="CheY-like"/>
    <property type="match status" value="1"/>
</dbReference>
<dbReference type="OrthoDB" id="297207at2759"/>
<dbReference type="STRING" id="312017.I7MD79"/>
<feature type="transmembrane region" description="Helical" evidence="8">
    <location>
        <begin position="40"/>
        <end position="59"/>
    </location>
</feature>
<name>I7MD79_TETTS</name>
<dbReference type="Gene3D" id="3.30.565.10">
    <property type="entry name" value="Histidine kinase-like ATPase, C-terminal domain"/>
    <property type="match status" value="1"/>
</dbReference>
<dbReference type="InterPro" id="IPR003661">
    <property type="entry name" value="HisK_dim/P_dom"/>
</dbReference>
<dbReference type="Pfam" id="PF00512">
    <property type="entry name" value="HisKA"/>
    <property type="match status" value="1"/>
</dbReference>
<evidence type="ECO:0000256" key="8">
    <source>
        <dbReference type="SAM" id="Phobius"/>
    </source>
</evidence>
<evidence type="ECO:0000256" key="1">
    <source>
        <dbReference type="ARBA" id="ARBA00000085"/>
    </source>
</evidence>
<dbReference type="InterPro" id="IPR003594">
    <property type="entry name" value="HATPase_dom"/>
</dbReference>
<feature type="transmembrane region" description="Helical" evidence="8">
    <location>
        <begin position="130"/>
        <end position="150"/>
    </location>
</feature>
<sequence>MLAFKNTTYSIIFGIVPSFLILILYMLYKNNLELFKDITLTLMNSLIGIMFYFLGQYDLQDNQQKYQLDDGQLKLSQQIYQYKVQLFFIIGVLLSFQSASLVYMIQIWYFKIISISIMWASLMINLNYEILLRLIYLAIISYIISIWYFYQDFKLKKLQFYFLYNIQMEQEGWQKLVNQNLPCPVLVVKENEEKKGEISVVFQNKNTKNEFKRIGNVDINWVMNNIYVNQNSILENSQQIDSFNKANFIQTIKDVNQNQLNDFQSQKIVQPLEESQPQQKQGNSNHYKQSLKSSITKTKQLQNQQSSEKNLIGQDFITFQKFELAQSRNQGFSQQIQSSKVQNQIQQSQEQQQLQQIPEIQLRFPKIKREQPSNISARQTSEKQLKFLNIKSHFNSIVECNKDSQAKQNKNDQNDNKQQKYAPLKELIIKKIENYRNAKSFQSLNNLKNQNTNYLRLEKEEYFAKCILNVHLQIQKDKIKQEENAKHNEPILKKKQQSNQQLNQKRSEDNEDDHLNEESNNNTINNKNINCNSYTISNNNQNNSYITSVYNQNQNINSMTLNDTSRKESKSSHVEYYEMRLVECIWENELCILILMTNISDKIKNDFYKEINHYKDDLINTVTHDLKTPLNGIISILESAISLTSFNEMQKCIQIARKNGVLLTAIINDIQDFQNMKKGEFKLNPQKFNLNELMIEIKELIEYQAKSKGIEFKTSISVENTFIYNDFNRIKQIVLNLIGNALKFTFKGYVFFEITQLNNQYLKFAIADTGIGISTQLQKKIFQPYGTYQQKKNYQHGCGIGLAICQKLVQKVGNGNIELISKEGQGSTFIFLVHRFLEEQQTMSKYQLQESLSSLKKIRALGESFQKQQQLEIQKKKEIMFGFPNCKSQQHLPSGTLSLEILEGHASNQGSNKIANMRQQSGQRITSDINLQLKQNKMDRESSSQFQNIDSQFKQLFKLDKKINIRNQKNRSQSLLANIVSEILPSGNECQTAGIYGFNNLNQSNINNIKIQQSQIELKNDLSSQQLVQRQYQLDELDINHQFPSDNRLELQNKVQTPLFSKFKFIQTIGNNLKDKSPMDQSNNSIITQDSPVHSNNNVTKDDSQDQYYQQLFQTKQSNQRDQFNLDKKNKKNSKSINNQFQQSQQNNFNSQLLALNNPLNQNITQNIQRKKGRKITQSVLIQNNTLGKLVFSKYKKILIVDDTGFNILALKLLLKQQISTQTEVFEAFNGRQALEIVKEKFRSQQYVNLILMDVNMPIMDGIEATRIIKNLVKEGKMNPLKIVMITAFGSLKDRENAKLAGADAYMEKPVTVNSLIAAIEQAESGQD</sequence>
<dbReference type="InParanoid" id="I7MD79"/>
<dbReference type="Pfam" id="PF00072">
    <property type="entry name" value="Response_reg"/>
    <property type="match status" value="1"/>
</dbReference>
<feature type="modified residue" description="4-aspartylphosphate" evidence="6">
    <location>
        <position position="1254"/>
    </location>
</feature>
<evidence type="ECO:0000256" key="4">
    <source>
        <dbReference type="ARBA" id="ARBA00022679"/>
    </source>
</evidence>
<dbReference type="KEGG" id="tet:TTHERM_00420580"/>
<dbReference type="Gene3D" id="3.40.50.2300">
    <property type="match status" value="1"/>
</dbReference>
<evidence type="ECO:0000256" key="7">
    <source>
        <dbReference type="SAM" id="MobiDB-lite"/>
    </source>
</evidence>
<dbReference type="GO" id="GO:0000155">
    <property type="term" value="F:phosphorelay sensor kinase activity"/>
    <property type="evidence" value="ECO:0007669"/>
    <property type="project" value="InterPro"/>
</dbReference>
<proteinExistence type="predicted"/>
<dbReference type="SUPFAM" id="SSF47384">
    <property type="entry name" value="Homodimeric domain of signal transducing histidine kinase"/>
    <property type="match status" value="1"/>
</dbReference>
<feature type="transmembrane region" description="Helical" evidence="8">
    <location>
        <begin position="79"/>
        <end position="96"/>
    </location>
</feature>
<evidence type="ECO:0000256" key="2">
    <source>
        <dbReference type="ARBA" id="ARBA00012438"/>
    </source>
</evidence>
<dbReference type="Pfam" id="PF02518">
    <property type="entry name" value="HATPase_c"/>
    <property type="match status" value="1"/>
</dbReference>
<dbReference type="PROSITE" id="PS50109">
    <property type="entry name" value="HIS_KIN"/>
    <property type="match status" value="1"/>
</dbReference>
<dbReference type="GeneID" id="7831452"/>
<feature type="region of interest" description="Disordered" evidence="7">
    <location>
        <begin position="1072"/>
        <end position="1102"/>
    </location>
</feature>
<evidence type="ECO:0000256" key="3">
    <source>
        <dbReference type="ARBA" id="ARBA00022553"/>
    </source>
</evidence>
<evidence type="ECO:0000259" key="9">
    <source>
        <dbReference type="PROSITE" id="PS50109"/>
    </source>
</evidence>
<feature type="compositionally biased region" description="Polar residues" evidence="7">
    <location>
        <begin position="1079"/>
        <end position="1099"/>
    </location>
</feature>
<dbReference type="InterPro" id="IPR011006">
    <property type="entry name" value="CheY-like_superfamily"/>
</dbReference>
<dbReference type="InterPro" id="IPR036097">
    <property type="entry name" value="HisK_dim/P_sf"/>
</dbReference>
<keyword evidence="8" id="KW-0812">Transmembrane</keyword>
<feature type="domain" description="Response regulatory" evidence="10">
    <location>
        <begin position="1197"/>
        <end position="1324"/>
    </location>
</feature>
<dbReference type="RefSeq" id="XP_001033313.2">
    <property type="nucleotide sequence ID" value="XM_001033313.2"/>
</dbReference>
<dbReference type="SMART" id="SM00387">
    <property type="entry name" value="HATPase_c"/>
    <property type="match status" value="1"/>
</dbReference>
<feature type="transmembrane region" description="Helical" evidence="8">
    <location>
        <begin position="108"/>
        <end position="124"/>
    </location>
</feature>
<dbReference type="SUPFAM" id="SSF55874">
    <property type="entry name" value="ATPase domain of HSP90 chaperone/DNA topoisomerase II/histidine kinase"/>
    <property type="match status" value="1"/>
</dbReference>
<feature type="transmembrane region" description="Helical" evidence="8">
    <location>
        <begin position="6"/>
        <end position="28"/>
    </location>
</feature>
<dbReference type="PRINTS" id="PR00344">
    <property type="entry name" value="BCTRLSENSOR"/>
</dbReference>
<dbReference type="EC" id="2.7.13.3" evidence="2"/>
<dbReference type="eggNOG" id="KOG0519">
    <property type="taxonomic scope" value="Eukaryota"/>
</dbReference>
<dbReference type="SMART" id="SM00388">
    <property type="entry name" value="HisKA"/>
    <property type="match status" value="1"/>
</dbReference>
<evidence type="ECO:0000313" key="12">
    <source>
        <dbReference type="Proteomes" id="UP000009168"/>
    </source>
</evidence>
<keyword evidence="3 6" id="KW-0597">Phosphoprotein</keyword>
<gene>
    <name evidence="11" type="ORF">TTHERM_00420580</name>
</gene>
<dbReference type="InterPro" id="IPR036890">
    <property type="entry name" value="HATPase_C_sf"/>
</dbReference>
<organism evidence="11 12">
    <name type="scientific">Tetrahymena thermophila (strain SB210)</name>
    <dbReference type="NCBI Taxonomy" id="312017"/>
    <lineage>
        <taxon>Eukaryota</taxon>
        <taxon>Sar</taxon>
        <taxon>Alveolata</taxon>
        <taxon>Ciliophora</taxon>
        <taxon>Intramacronucleata</taxon>
        <taxon>Oligohymenophorea</taxon>
        <taxon>Hymenostomatida</taxon>
        <taxon>Tetrahymenina</taxon>
        <taxon>Tetrahymenidae</taxon>
        <taxon>Tetrahymena</taxon>
    </lineage>
</organism>
<feature type="region of interest" description="Disordered" evidence="7">
    <location>
        <begin position="271"/>
        <end position="307"/>
    </location>
</feature>
<dbReference type="InterPro" id="IPR005467">
    <property type="entry name" value="His_kinase_dom"/>
</dbReference>
<keyword evidence="5 11" id="KW-0418">Kinase</keyword>
<reference evidence="12" key="1">
    <citation type="journal article" date="2006" name="PLoS Biol.">
        <title>Macronuclear genome sequence of the ciliate Tetrahymena thermophila, a model eukaryote.</title>
        <authorList>
            <person name="Eisen J.A."/>
            <person name="Coyne R.S."/>
            <person name="Wu M."/>
            <person name="Wu D."/>
            <person name="Thiagarajan M."/>
            <person name="Wortman J.R."/>
            <person name="Badger J.H."/>
            <person name="Ren Q."/>
            <person name="Amedeo P."/>
            <person name="Jones K.M."/>
            <person name="Tallon L.J."/>
            <person name="Delcher A.L."/>
            <person name="Salzberg S.L."/>
            <person name="Silva J.C."/>
            <person name="Haas B.J."/>
            <person name="Majoros W.H."/>
            <person name="Farzad M."/>
            <person name="Carlton J.M."/>
            <person name="Smith R.K. Jr."/>
            <person name="Garg J."/>
            <person name="Pearlman R.E."/>
            <person name="Karrer K.M."/>
            <person name="Sun L."/>
            <person name="Manning G."/>
            <person name="Elde N.C."/>
            <person name="Turkewitz A.P."/>
            <person name="Asai D.J."/>
            <person name="Wilkes D.E."/>
            <person name="Wang Y."/>
            <person name="Cai H."/>
            <person name="Collins K."/>
            <person name="Stewart B.A."/>
            <person name="Lee S.R."/>
            <person name="Wilamowska K."/>
            <person name="Weinberg Z."/>
            <person name="Ruzzo W.L."/>
            <person name="Wloga D."/>
            <person name="Gaertig J."/>
            <person name="Frankel J."/>
            <person name="Tsao C.-C."/>
            <person name="Gorovsky M.A."/>
            <person name="Keeling P.J."/>
            <person name="Waller R.F."/>
            <person name="Patron N.J."/>
            <person name="Cherry J.M."/>
            <person name="Stover N.A."/>
            <person name="Krieger C.J."/>
            <person name="del Toro C."/>
            <person name="Ryder H.F."/>
            <person name="Williamson S.C."/>
            <person name="Barbeau R.A."/>
            <person name="Hamilton E.P."/>
            <person name="Orias E."/>
        </authorList>
    </citation>
    <scope>NUCLEOTIDE SEQUENCE [LARGE SCALE GENOMIC DNA]</scope>
    <source>
        <strain evidence="12">SB210</strain>
    </source>
</reference>
<keyword evidence="12" id="KW-1185">Reference proteome</keyword>
<feature type="domain" description="Histidine kinase" evidence="9">
    <location>
        <begin position="621"/>
        <end position="837"/>
    </location>
</feature>
<dbReference type="InterPro" id="IPR004358">
    <property type="entry name" value="Sig_transdc_His_kin-like_C"/>
</dbReference>
<keyword evidence="4" id="KW-0808">Transferase</keyword>
<dbReference type="Proteomes" id="UP000009168">
    <property type="component" value="Unassembled WGS sequence"/>
</dbReference>
<dbReference type="SMART" id="SM00448">
    <property type="entry name" value="REC"/>
    <property type="match status" value="1"/>
</dbReference>
<dbReference type="InterPro" id="IPR001789">
    <property type="entry name" value="Sig_transdc_resp-reg_receiver"/>
</dbReference>
<protein>
    <recommendedName>
        <fullName evidence="2">histidine kinase</fullName>
        <ecNumber evidence="2">2.7.13.3</ecNumber>
    </recommendedName>
</protein>
<accession>I7MD79</accession>
<comment type="catalytic activity">
    <reaction evidence="1">
        <text>ATP + protein L-histidine = ADP + protein N-phospho-L-histidine.</text>
        <dbReference type="EC" id="2.7.13.3"/>
    </reaction>
</comment>
<feature type="compositionally biased region" description="Low complexity" evidence="7">
    <location>
        <begin position="518"/>
        <end position="528"/>
    </location>
</feature>
<keyword evidence="8" id="KW-1133">Transmembrane helix</keyword>
<evidence type="ECO:0000256" key="6">
    <source>
        <dbReference type="PROSITE-ProRule" id="PRU00169"/>
    </source>
</evidence>
<dbReference type="PROSITE" id="PS50110">
    <property type="entry name" value="RESPONSE_REGULATORY"/>
    <property type="match status" value="1"/>
</dbReference>
<dbReference type="Gene3D" id="1.10.287.130">
    <property type="match status" value="1"/>
</dbReference>
<keyword evidence="8" id="KW-0472">Membrane</keyword>
<dbReference type="CDD" id="cd00082">
    <property type="entry name" value="HisKA"/>
    <property type="match status" value="1"/>
</dbReference>
<feature type="region of interest" description="Disordered" evidence="7">
    <location>
        <begin position="487"/>
        <end position="528"/>
    </location>
</feature>
<evidence type="ECO:0000259" key="10">
    <source>
        <dbReference type="PROSITE" id="PS50110"/>
    </source>
</evidence>
<dbReference type="PANTHER" id="PTHR43047">
    <property type="entry name" value="TWO-COMPONENT HISTIDINE PROTEIN KINASE"/>
    <property type="match status" value="1"/>
</dbReference>
<evidence type="ECO:0000256" key="5">
    <source>
        <dbReference type="ARBA" id="ARBA00022777"/>
    </source>
</evidence>
<dbReference type="CDD" id="cd17546">
    <property type="entry name" value="REC_hyHK_CKI1_RcsC-like"/>
    <property type="match status" value="1"/>
</dbReference>